<dbReference type="Proteomes" id="UP000287651">
    <property type="component" value="Unassembled WGS sequence"/>
</dbReference>
<gene>
    <name evidence="2" type="ORF">B296_00020589</name>
</gene>
<protein>
    <recommendedName>
        <fullName evidence="4">DUF834 domain-containing protein</fullName>
    </recommendedName>
</protein>
<evidence type="ECO:0000313" key="2">
    <source>
        <dbReference type="EMBL" id="RRT75791.1"/>
    </source>
</evidence>
<dbReference type="AlphaFoldDB" id="A0A427AI04"/>
<sequence>MGKSSGGQSKEISDGEKSGKRRPVVTRGETLATRVALMGLAVPALAEESNDGGDLTSVVVSPGRGRRGGCRGFGWVAESNSGRGDKRGVECGKEEVVTAWGERQREATAR</sequence>
<reference evidence="2 3" key="1">
    <citation type="journal article" date="2014" name="Agronomy (Basel)">
        <title>A Draft Genome Sequence for Ensete ventricosum, the Drought-Tolerant Tree Against Hunger.</title>
        <authorList>
            <person name="Harrison J."/>
            <person name="Moore K.A."/>
            <person name="Paszkiewicz K."/>
            <person name="Jones T."/>
            <person name="Grant M."/>
            <person name="Ambacheew D."/>
            <person name="Muzemil S."/>
            <person name="Studholme D.J."/>
        </authorList>
    </citation>
    <scope>NUCLEOTIDE SEQUENCE [LARGE SCALE GENOMIC DNA]</scope>
</reference>
<evidence type="ECO:0000313" key="3">
    <source>
        <dbReference type="Proteomes" id="UP000287651"/>
    </source>
</evidence>
<proteinExistence type="predicted"/>
<name>A0A427AI04_ENSVE</name>
<accession>A0A427AI04</accession>
<feature type="compositionally biased region" description="Polar residues" evidence="1">
    <location>
        <begin position="1"/>
        <end position="10"/>
    </location>
</feature>
<feature type="region of interest" description="Disordered" evidence="1">
    <location>
        <begin position="1"/>
        <end position="27"/>
    </location>
</feature>
<evidence type="ECO:0000256" key="1">
    <source>
        <dbReference type="SAM" id="MobiDB-lite"/>
    </source>
</evidence>
<evidence type="ECO:0008006" key="4">
    <source>
        <dbReference type="Google" id="ProtNLM"/>
    </source>
</evidence>
<organism evidence="2 3">
    <name type="scientific">Ensete ventricosum</name>
    <name type="common">Abyssinian banana</name>
    <name type="synonym">Musa ensete</name>
    <dbReference type="NCBI Taxonomy" id="4639"/>
    <lineage>
        <taxon>Eukaryota</taxon>
        <taxon>Viridiplantae</taxon>
        <taxon>Streptophyta</taxon>
        <taxon>Embryophyta</taxon>
        <taxon>Tracheophyta</taxon>
        <taxon>Spermatophyta</taxon>
        <taxon>Magnoliopsida</taxon>
        <taxon>Liliopsida</taxon>
        <taxon>Zingiberales</taxon>
        <taxon>Musaceae</taxon>
        <taxon>Ensete</taxon>
    </lineage>
</organism>
<comment type="caution">
    <text evidence="2">The sequence shown here is derived from an EMBL/GenBank/DDBJ whole genome shotgun (WGS) entry which is preliminary data.</text>
</comment>
<dbReference type="EMBL" id="AMZH03002376">
    <property type="protein sequence ID" value="RRT75791.1"/>
    <property type="molecule type" value="Genomic_DNA"/>
</dbReference>